<organism evidence="1">
    <name type="scientific">uncultured Caudovirales phage</name>
    <dbReference type="NCBI Taxonomy" id="2100421"/>
    <lineage>
        <taxon>Viruses</taxon>
        <taxon>Duplodnaviria</taxon>
        <taxon>Heunggongvirae</taxon>
        <taxon>Uroviricota</taxon>
        <taxon>Caudoviricetes</taxon>
        <taxon>Peduoviridae</taxon>
        <taxon>Maltschvirus</taxon>
        <taxon>Maltschvirus maltsch</taxon>
    </lineage>
</organism>
<sequence length="61" mass="6576">MYTVGISDDGNIVLKMGDDGYTSTLTMNEGAVIQMIRLLSATLKTVNVTFEEIDSGECKEG</sequence>
<name>A0A6J7WS13_9CAUD</name>
<protein>
    <submittedName>
        <fullName evidence="1">Uncharacterized protein</fullName>
    </submittedName>
</protein>
<evidence type="ECO:0000313" key="1">
    <source>
        <dbReference type="EMBL" id="CAB5220746.1"/>
    </source>
</evidence>
<gene>
    <name evidence="1" type="ORF">UFOVP240_30</name>
</gene>
<dbReference type="EMBL" id="LR798293">
    <property type="protein sequence ID" value="CAB5220746.1"/>
    <property type="molecule type" value="Genomic_DNA"/>
</dbReference>
<proteinExistence type="predicted"/>
<accession>A0A6J7WS13</accession>
<reference evidence="1" key="1">
    <citation type="submission" date="2020-05" db="EMBL/GenBank/DDBJ databases">
        <authorList>
            <person name="Chiriac C."/>
            <person name="Salcher M."/>
            <person name="Ghai R."/>
            <person name="Kavagutti S V."/>
        </authorList>
    </citation>
    <scope>NUCLEOTIDE SEQUENCE</scope>
</reference>